<evidence type="ECO:0000256" key="2">
    <source>
        <dbReference type="ARBA" id="ARBA00022475"/>
    </source>
</evidence>
<proteinExistence type="inferred from homology"/>
<dbReference type="STRING" id="94128.A0A2A3ELI2"/>
<evidence type="ECO:0000256" key="8">
    <source>
        <dbReference type="ARBA" id="ARBA00023170"/>
    </source>
</evidence>
<accession>A0A2A3ELI2</accession>
<evidence type="ECO:0000256" key="4">
    <source>
        <dbReference type="ARBA" id="ARBA00022692"/>
    </source>
</evidence>
<keyword evidence="12" id="KW-1185">Reference proteome</keyword>
<dbReference type="GO" id="GO:0005886">
    <property type="term" value="C:plasma membrane"/>
    <property type="evidence" value="ECO:0007669"/>
    <property type="project" value="UniProtKB-SubCell"/>
</dbReference>
<evidence type="ECO:0000256" key="10">
    <source>
        <dbReference type="RuleBase" id="RU351113"/>
    </source>
</evidence>
<dbReference type="GO" id="GO:0004984">
    <property type="term" value="F:olfactory receptor activity"/>
    <property type="evidence" value="ECO:0007669"/>
    <property type="project" value="InterPro"/>
</dbReference>
<name>A0A2A3ELI2_APICC</name>
<reference evidence="11 12" key="1">
    <citation type="submission" date="2014-07" db="EMBL/GenBank/DDBJ databases">
        <title>Genomic and transcriptomic analysis on Apis cerana provide comprehensive insights into honey bee biology.</title>
        <authorList>
            <person name="Diao Q."/>
            <person name="Sun L."/>
            <person name="Zheng H."/>
            <person name="Zheng H."/>
            <person name="Xu S."/>
            <person name="Wang S."/>
            <person name="Zeng Z."/>
            <person name="Hu F."/>
            <person name="Su S."/>
            <person name="Wu J."/>
        </authorList>
    </citation>
    <scope>NUCLEOTIDE SEQUENCE [LARGE SCALE GENOMIC DNA]</scope>
    <source>
        <tissue evidence="11">Pupae without intestine</tissue>
    </source>
</reference>
<dbReference type="PANTHER" id="PTHR21137">
    <property type="entry name" value="ODORANT RECEPTOR"/>
    <property type="match status" value="1"/>
</dbReference>
<dbReference type="EMBL" id="KZ288215">
    <property type="protein sequence ID" value="PBC32663.1"/>
    <property type="molecule type" value="Genomic_DNA"/>
</dbReference>
<feature type="transmembrane region" description="Helical" evidence="10">
    <location>
        <begin position="61"/>
        <end position="86"/>
    </location>
</feature>
<keyword evidence="9 10" id="KW-0807">Transducer</keyword>
<comment type="caution">
    <text evidence="10">Lacks conserved residue(s) required for the propagation of feature annotation.</text>
</comment>
<dbReference type="GO" id="GO:0005549">
    <property type="term" value="F:odorant binding"/>
    <property type="evidence" value="ECO:0007669"/>
    <property type="project" value="InterPro"/>
</dbReference>
<gene>
    <name evidence="11" type="ORF">APICC_01916</name>
</gene>
<evidence type="ECO:0000256" key="7">
    <source>
        <dbReference type="ARBA" id="ARBA00023136"/>
    </source>
</evidence>
<dbReference type="AlphaFoldDB" id="A0A2A3ELI2"/>
<evidence type="ECO:0000256" key="9">
    <source>
        <dbReference type="ARBA" id="ARBA00023224"/>
    </source>
</evidence>
<evidence type="ECO:0000256" key="6">
    <source>
        <dbReference type="ARBA" id="ARBA00022989"/>
    </source>
</evidence>
<keyword evidence="6 10" id="KW-1133">Transmembrane helix</keyword>
<evidence type="ECO:0000256" key="1">
    <source>
        <dbReference type="ARBA" id="ARBA00004651"/>
    </source>
</evidence>
<keyword evidence="5 10" id="KW-0552">Olfaction</keyword>
<feature type="transmembrane region" description="Helical" evidence="10">
    <location>
        <begin position="113"/>
        <end position="133"/>
    </location>
</feature>
<keyword evidence="4 10" id="KW-0812">Transmembrane</keyword>
<keyword evidence="2" id="KW-1003">Cell membrane</keyword>
<evidence type="ECO:0000313" key="12">
    <source>
        <dbReference type="Proteomes" id="UP000242457"/>
    </source>
</evidence>
<evidence type="ECO:0000256" key="3">
    <source>
        <dbReference type="ARBA" id="ARBA00022606"/>
    </source>
</evidence>
<dbReference type="Pfam" id="PF02949">
    <property type="entry name" value="7tm_6"/>
    <property type="match status" value="1"/>
</dbReference>
<evidence type="ECO:0000256" key="5">
    <source>
        <dbReference type="ARBA" id="ARBA00022725"/>
    </source>
</evidence>
<dbReference type="Proteomes" id="UP000242457">
    <property type="component" value="Unassembled WGS sequence"/>
</dbReference>
<comment type="similarity">
    <text evidence="10">Belongs to the insect chemoreceptor superfamily. Heteromeric odorant receptor channel (TC 1.A.69) family.</text>
</comment>
<keyword evidence="7 10" id="KW-0472">Membrane</keyword>
<keyword evidence="3 10" id="KW-0716">Sensory transduction</keyword>
<sequence>MIDHNNLCCYVNKTIILRGLYSVWGVNYDAVIECMPPIISVFQSASMYFNGIFNTKKTEKFFISILVYVYTTLLVYLLLPTIPLIIDFITSSNHSQKRNFLFELDYGMDKQQYFYYISIHSYIGTAIVANLIASCDTMYMLYAQHAYALFAIVSYELKTIHILNTNNLINIRDYHLLEKYKNIKLLPRDEKKVYRKLFICIKNHQNAIKYSNLLESLFTKSILVQLFFNVLCLSITGVETVIKLGNLNEMMRFGSFTFAQAVHIFFLCLPGQRLLNHSEEMHVSVCKVTWYIFPKEYQNLYKFLLTRSLIFSKLTAFKMATLSMQTFLAIIQTAMSYFTMLLSTT</sequence>
<comment type="subcellular location">
    <subcellularLocation>
        <location evidence="1 10">Cell membrane</location>
        <topology evidence="1 10">Multi-pass membrane protein</topology>
    </subcellularLocation>
</comment>
<dbReference type="InterPro" id="IPR004117">
    <property type="entry name" value="7tm6_olfct_rcpt"/>
</dbReference>
<protein>
    <recommendedName>
        <fullName evidence="10">Odorant receptor</fullName>
    </recommendedName>
</protein>
<evidence type="ECO:0000313" key="11">
    <source>
        <dbReference type="EMBL" id="PBC32663.1"/>
    </source>
</evidence>
<keyword evidence="8 10" id="KW-0675">Receptor</keyword>
<dbReference type="GO" id="GO:0007165">
    <property type="term" value="P:signal transduction"/>
    <property type="evidence" value="ECO:0007669"/>
    <property type="project" value="UniProtKB-KW"/>
</dbReference>
<organism evidence="11 12">
    <name type="scientific">Apis cerana cerana</name>
    <name type="common">Oriental honeybee</name>
    <dbReference type="NCBI Taxonomy" id="94128"/>
    <lineage>
        <taxon>Eukaryota</taxon>
        <taxon>Metazoa</taxon>
        <taxon>Ecdysozoa</taxon>
        <taxon>Arthropoda</taxon>
        <taxon>Hexapoda</taxon>
        <taxon>Insecta</taxon>
        <taxon>Pterygota</taxon>
        <taxon>Neoptera</taxon>
        <taxon>Endopterygota</taxon>
        <taxon>Hymenoptera</taxon>
        <taxon>Apocrita</taxon>
        <taxon>Aculeata</taxon>
        <taxon>Apoidea</taxon>
        <taxon>Anthophila</taxon>
        <taxon>Apidae</taxon>
        <taxon>Apis</taxon>
    </lineage>
</organism>
<dbReference type="PANTHER" id="PTHR21137:SF35">
    <property type="entry name" value="ODORANT RECEPTOR 19A-RELATED"/>
    <property type="match status" value="1"/>
</dbReference>
<dbReference type="OrthoDB" id="7700178at2759"/>